<evidence type="ECO:0000256" key="2">
    <source>
        <dbReference type="ARBA" id="ARBA00022448"/>
    </source>
</evidence>
<evidence type="ECO:0000313" key="6">
    <source>
        <dbReference type="Proteomes" id="UP000253314"/>
    </source>
</evidence>
<evidence type="ECO:0000256" key="1">
    <source>
        <dbReference type="ARBA" id="ARBA00008520"/>
    </source>
</evidence>
<dbReference type="SUPFAM" id="SSF53850">
    <property type="entry name" value="Periplasmic binding protein-like II"/>
    <property type="match status" value="1"/>
</dbReference>
<comment type="similarity">
    <text evidence="1">Belongs to the bacterial solute-binding protein 1 family.</text>
</comment>
<dbReference type="InterPro" id="IPR006059">
    <property type="entry name" value="SBP"/>
</dbReference>
<feature type="transmembrane region" description="Helical" evidence="4">
    <location>
        <begin position="12"/>
        <end position="31"/>
    </location>
</feature>
<organism evidence="5 6">
    <name type="scientific">Bacillus taeanensis</name>
    <dbReference type="NCBI Taxonomy" id="273032"/>
    <lineage>
        <taxon>Bacteria</taxon>
        <taxon>Bacillati</taxon>
        <taxon>Bacillota</taxon>
        <taxon>Bacilli</taxon>
        <taxon>Bacillales</taxon>
        <taxon>Bacillaceae</taxon>
        <taxon>Bacillus</taxon>
    </lineage>
</organism>
<keyword evidence="6" id="KW-1185">Reference proteome</keyword>
<dbReference type="InterPro" id="IPR050490">
    <property type="entry name" value="Bact_solute-bd_prot1"/>
</dbReference>
<dbReference type="OrthoDB" id="9798191at2"/>
<dbReference type="PROSITE" id="PS51257">
    <property type="entry name" value="PROKAR_LIPOPROTEIN"/>
    <property type="match status" value="1"/>
</dbReference>
<dbReference type="AlphaFoldDB" id="A0A366XVS5"/>
<keyword evidence="3" id="KW-0732">Signal</keyword>
<evidence type="ECO:0000256" key="3">
    <source>
        <dbReference type="ARBA" id="ARBA00022729"/>
    </source>
</evidence>
<dbReference type="Gene3D" id="3.40.190.10">
    <property type="entry name" value="Periplasmic binding protein-like II"/>
    <property type="match status" value="2"/>
</dbReference>
<dbReference type="PANTHER" id="PTHR43649:SF34">
    <property type="entry name" value="ABC TRANSPORTER PERIPLASMIC-BINDING PROTEIN YCJN-RELATED"/>
    <property type="match status" value="1"/>
</dbReference>
<evidence type="ECO:0000256" key="4">
    <source>
        <dbReference type="SAM" id="Phobius"/>
    </source>
</evidence>
<keyword evidence="4" id="KW-0812">Transmembrane</keyword>
<dbReference type="Pfam" id="PF01547">
    <property type="entry name" value="SBP_bac_1"/>
    <property type="match status" value="1"/>
</dbReference>
<evidence type="ECO:0000313" key="5">
    <source>
        <dbReference type="EMBL" id="RBW69255.1"/>
    </source>
</evidence>
<name>A0A366XVS5_9BACI</name>
<keyword evidence="2" id="KW-0813">Transport</keyword>
<gene>
    <name evidence="5" type="ORF">DS031_12820</name>
</gene>
<keyword evidence="4" id="KW-0472">Membrane</keyword>
<proteinExistence type="inferred from homology"/>
<comment type="caution">
    <text evidence="5">The sequence shown here is derived from an EMBL/GenBank/DDBJ whole genome shotgun (WGS) entry which is preliminary data.</text>
</comment>
<dbReference type="Proteomes" id="UP000253314">
    <property type="component" value="Unassembled WGS sequence"/>
</dbReference>
<keyword evidence="4" id="KW-1133">Transmembrane helix</keyword>
<dbReference type="PANTHER" id="PTHR43649">
    <property type="entry name" value="ARABINOSE-BINDING PROTEIN-RELATED"/>
    <property type="match status" value="1"/>
</dbReference>
<accession>A0A366XVS5</accession>
<dbReference type="EMBL" id="QOCW01000012">
    <property type="protein sequence ID" value="RBW69255.1"/>
    <property type="molecule type" value="Genomic_DNA"/>
</dbReference>
<sequence>MREEGEAEKMRYSIKVVFYIFMLLIISACTLQEEPFDPKSTNAEHINPNVLVEAPFKGKVEGLPTIEAPQGFDWKQFEGTELTMISENTPPSAALAANIDKFEAVTGIKVTIEQMDFVTVIEKVGLDFNAKASNYDIIYADPYQILTKYQENFVDLNLFNKEPTMPHIPGGVEDFIQSQVDVVSYMENKEKFLALPYDASTMVLAYRKDVFEKYKEMFIKEMGYDWTPGESLTWQKYYEIGKWINKKVEDGTITEVKYGIGHQAERHDSLMNDFSNILAANGGDYLENSSSRSIGTNTPGNSTMTSEAAVQSLKFYKQLLSIAAPGSTSWDWRDLAEVFAKGELAMAPQWHDYSAVFANSQTSKVADKVGWTVLPKGTVRRAHTYGGTGIAINKYANSREKKAAWLFLVWATSPQSQYMILKSEEGGTIPTRQSVYKLPEVQRGMEVGTIESKEMPNLLSVRAALQAWEEENMYIRPKIPQWPQINTFIFTELSTMLINKQSPEETAAEIAEKSDRVIKNK</sequence>
<protein>
    <submittedName>
        <fullName evidence="5">Sugar ABC transporter substrate-binding protein</fullName>
    </submittedName>
</protein>
<reference evidence="5 6" key="1">
    <citation type="submission" date="2018-07" db="EMBL/GenBank/DDBJ databases">
        <title>Lottiidibacillus patelloidae gen. nov., sp. nov., isolated from the intestinal tract of a marine limpet and the reclassification of B. taeanensis BH030017T, B. algicola KMM 3737T and B. hwajinpoensis SW-72T as genus Lottiidibacillus.</title>
        <authorList>
            <person name="Liu R."/>
            <person name="Huang Z."/>
        </authorList>
    </citation>
    <scope>NUCLEOTIDE SEQUENCE [LARGE SCALE GENOMIC DNA]</scope>
    <source>
        <strain evidence="5 6">BH030017</strain>
    </source>
</reference>